<proteinExistence type="predicted"/>
<dbReference type="PROSITE" id="PS51409">
    <property type="entry name" value="ARGINASE_2"/>
    <property type="match status" value="1"/>
</dbReference>
<evidence type="ECO:0000313" key="1">
    <source>
        <dbReference type="EMBL" id="GAH47229.1"/>
    </source>
</evidence>
<accession>X1H033</accession>
<evidence type="ECO:0008006" key="2">
    <source>
        <dbReference type="Google" id="ProtNLM"/>
    </source>
</evidence>
<gene>
    <name evidence="1" type="ORF">S03H2_12656</name>
</gene>
<name>X1H033_9ZZZZ</name>
<comment type="caution">
    <text evidence="1">The sequence shown here is derived from an EMBL/GenBank/DDBJ whole genome shotgun (WGS) entry which is preliminary data.</text>
</comment>
<feature type="non-terminal residue" evidence="1">
    <location>
        <position position="107"/>
    </location>
</feature>
<reference evidence="1" key="1">
    <citation type="journal article" date="2014" name="Front. Microbiol.">
        <title>High frequency of phylogenetically diverse reductive dehalogenase-homologous genes in deep subseafloor sedimentary metagenomes.</title>
        <authorList>
            <person name="Kawai M."/>
            <person name="Futagami T."/>
            <person name="Toyoda A."/>
            <person name="Takaki Y."/>
            <person name="Nishi S."/>
            <person name="Hori S."/>
            <person name="Arai W."/>
            <person name="Tsubouchi T."/>
            <person name="Morono Y."/>
            <person name="Uchiyama I."/>
            <person name="Ito T."/>
            <person name="Fujiyama A."/>
            <person name="Inagaki F."/>
            <person name="Takami H."/>
        </authorList>
    </citation>
    <scope>NUCLEOTIDE SEQUENCE</scope>
    <source>
        <strain evidence="1">Expedition CK06-06</strain>
    </source>
</reference>
<sequence length="107" mass="12263">MEGDKGDGEIMKLYYANSDQKNADVVILGLPFDKTSSFIPGSRFGPEFIRLCSENIEDYSPYQDKSLLDLKICDLEDLQFTIKDWQLETQKALSDILDIKKQFIFLG</sequence>
<organism evidence="1">
    <name type="scientific">marine sediment metagenome</name>
    <dbReference type="NCBI Taxonomy" id="412755"/>
    <lineage>
        <taxon>unclassified sequences</taxon>
        <taxon>metagenomes</taxon>
        <taxon>ecological metagenomes</taxon>
    </lineage>
</organism>
<dbReference type="Pfam" id="PF00491">
    <property type="entry name" value="Arginase"/>
    <property type="match status" value="1"/>
</dbReference>
<dbReference type="AlphaFoldDB" id="X1H033"/>
<dbReference type="Gene3D" id="3.40.800.10">
    <property type="entry name" value="Ureohydrolase domain"/>
    <property type="match status" value="1"/>
</dbReference>
<protein>
    <recommendedName>
        <fullName evidence="2">Agmatinase</fullName>
    </recommendedName>
</protein>
<dbReference type="InterPro" id="IPR023696">
    <property type="entry name" value="Ureohydrolase_dom_sf"/>
</dbReference>
<dbReference type="InterPro" id="IPR006035">
    <property type="entry name" value="Ureohydrolase"/>
</dbReference>
<dbReference type="GO" id="GO:0046872">
    <property type="term" value="F:metal ion binding"/>
    <property type="evidence" value="ECO:0007669"/>
    <property type="project" value="InterPro"/>
</dbReference>
<dbReference type="SUPFAM" id="SSF52768">
    <property type="entry name" value="Arginase/deacetylase"/>
    <property type="match status" value="1"/>
</dbReference>
<dbReference type="EMBL" id="BARU01006433">
    <property type="protein sequence ID" value="GAH47229.1"/>
    <property type="molecule type" value="Genomic_DNA"/>
</dbReference>